<protein>
    <submittedName>
        <fullName evidence="1">Uncharacterized protein</fullName>
    </submittedName>
</protein>
<organism evidence="1 2">
    <name type="scientific">Polarella glacialis</name>
    <name type="common">Dinoflagellate</name>
    <dbReference type="NCBI Taxonomy" id="89957"/>
    <lineage>
        <taxon>Eukaryota</taxon>
        <taxon>Sar</taxon>
        <taxon>Alveolata</taxon>
        <taxon>Dinophyceae</taxon>
        <taxon>Suessiales</taxon>
        <taxon>Suessiaceae</taxon>
        <taxon>Polarella</taxon>
    </lineage>
</organism>
<sequence length="423" mass="46385">MGFDVAIQLLNRSLPQAREGHPQAAFLHEAALSYTARHMGEFSAADALQTLTPDAMADVVLKADPDPVVAQALECWAMLAKVADADLRFEGGDFACITWPPVALLLRTLRSLAQRIHPDEAKLVGSVEQVDKTVQTILLKAMESGSLHVDDAAASCLLLLQQSTLDDQYVLRKPALIAACAKLDVVSKSLQFPVLSPATVADLLVQVARKSEHPWQMGVAALIAWAGEKADDSDSVPRLTSVFEAASVESRRDLQPMILEALQFGLERAPCETMRWLSEPEGLLLEAATIYYAGHGRDQELASHPMLSTLSPCCLLRVMGELDSAAWAQVLHAWKLRRVGGWADFLPELWDRGSCELTDAARRHIADDLRCADAPSPEKADDGIEKRGRISFEQEDQLRRDIEQMRINVAQIQRLADSVLSAS</sequence>
<proteinExistence type="predicted"/>
<reference evidence="1" key="1">
    <citation type="submission" date="2021-02" db="EMBL/GenBank/DDBJ databases">
        <authorList>
            <person name="Dougan E. K."/>
            <person name="Rhodes N."/>
            <person name="Thang M."/>
            <person name="Chan C."/>
        </authorList>
    </citation>
    <scope>NUCLEOTIDE SEQUENCE</scope>
</reference>
<dbReference type="Proteomes" id="UP000654075">
    <property type="component" value="Unassembled WGS sequence"/>
</dbReference>
<keyword evidence="2" id="KW-1185">Reference proteome</keyword>
<evidence type="ECO:0000313" key="1">
    <source>
        <dbReference type="EMBL" id="CAE8610948.1"/>
    </source>
</evidence>
<dbReference type="AlphaFoldDB" id="A0A813FK59"/>
<comment type="caution">
    <text evidence="1">The sequence shown here is derived from an EMBL/GenBank/DDBJ whole genome shotgun (WGS) entry which is preliminary data.</text>
</comment>
<gene>
    <name evidence="1" type="ORF">PGLA1383_LOCUS28756</name>
</gene>
<dbReference type="EMBL" id="CAJNNV010024867">
    <property type="protein sequence ID" value="CAE8610948.1"/>
    <property type="molecule type" value="Genomic_DNA"/>
</dbReference>
<accession>A0A813FK59</accession>
<evidence type="ECO:0000313" key="2">
    <source>
        <dbReference type="Proteomes" id="UP000654075"/>
    </source>
</evidence>
<name>A0A813FK59_POLGL</name>